<dbReference type="SUPFAM" id="SSF46689">
    <property type="entry name" value="Homeodomain-like"/>
    <property type="match status" value="1"/>
</dbReference>
<dbReference type="PANTHER" id="PTHR16466:SF6">
    <property type="entry name" value="TELOMERIC REPEAT-BINDING FACTOR 2-INTERACTING PROTEIN 1"/>
    <property type="match status" value="1"/>
</dbReference>
<evidence type="ECO:0000256" key="4">
    <source>
        <dbReference type="ARBA" id="ARBA00023242"/>
    </source>
</evidence>
<proteinExistence type="inferred from homology"/>
<keyword evidence="8" id="KW-1185">Reference proteome</keyword>
<dbReference type="Gene3D" id="1.10.10.60">
    <property type="entry name" value="Homeodomain-like"/>
    <property type="match status" value="1"/>
</dbReference>
<evidence type="ECO:0000256" key="1">
    <source>
        <dbReference type="ARBA" id="ARBA00010467"/>
    </source>
</evidence>
<keyword evidence="3 5" id="KW-0779">Telomere</keyword>
<feature type="compositionally biased region" description="Basic and acidic residues" evidence="6">
    <location>
        <begin position="345"/>
        <end position="362"/>
    </location>
</feature>
<evidence type="ECO:0000313" key="8">
    <source>
        <dbReference type="Proteomes" id="UP000620124"/>
    </source>
</evidence>
<dbReference type="GO" id="GO:0042162">
    <property type="term" value="F:telomeric DNA binding"/>
    <property type="evidence" value="ECO:0007669"/>
    <property type="project" value="TreeGrafter"/>
</dbReference>
<dbReference type="GO" id="GO:0010833">
    <property type="term" value="P:telomere maintenance via telomere lengthening"/>
    <property type="evidence" value="ECO:0007669"/>
    <property type="project" value="UniProtKB-UniRule"/>
</dbReference>
<evidence type="ECO:0000256" key="3">
    <source>
        <dbReference type="ARBA" id="ARBA00022895"/>
    </source>
</evidence>
<dbReference type="OrthoDB" id="435460at2759"/>
<feature type="region of interest" description="Disordered" evidence="6">
    <location>
        <begin position="221"/>
        <end position="260"/>
    </location>
</feature>
<accession>A0A8H6XCN7</accession>
<feature type="region of interest" description="Disordered" evidence="6">
    <location>
        <begin position="337"/>
        <end position="375"/>
    </location>
</feature>
<dbReference type="InterPro" id="IPR039595">
    <property type="entry name" value="TE2IP/Rap1"/>
</dbReference>
<keyword evidence="4 5" id="KW-0539">Nucleus</keyword>
<reference evidence="7" key="1">
    <citation type="submission" date="2020-05" db="EMBL/GenBank/DDBJ databases">
        <title>Mycena genomes resolve the evolution of fungal bioluminescence.</title>
        <authorList>
            <person name="Tsai I.J."/>
        </authorList>
    </citation>
    <scope>NUCLEOTIDE SEQUENCE</scope>
    <source>
        <strain evidence="7">CCC161011</strain>
    </source>
</reference>
<comment type="subcellular location">
    <subcellularLocation>
        <location evidence="5">Nucleus</location>
    </subcellularLocation>
    <subcellularLocation>
        <location evidence="5">Chromosome</location>
        <location evidence="5">Telomere</location>
    </subcellularLocation>
</comment>
<dbReference type="InterPro" id="IPR009057">
    <property type="entry name" value="Homeodomain-like_sf"/>
</dbReference>
<keyword evidence="2 5" id="KW-0158">Chromosome</keyword>
<comment type="function">
    <text evidence="5">Involved in the regulation of telomere length, clustering and has a specific role in telomere position effect (TPE).</text>
</comment>
<dbReference type="PANTHER" id="PTHR16466">
    <property type="entry name" value="TELOMERE REPEAT-BINDING FACTOR 2-INTERACTING PROTEIN 1"/>
    <property type="match status" value="1"/>
</dbReference>
<name>A0A8H6XCN7_9AGAR</name>
<dbReference type="GO" id="GO:0070187">
    <property type="term" value="C:shelterin complex"/>
    <property type="evidence" value="ECO:0007669"/>
    <property type="project" value="TreeGrafter"/>
</dbReference>
<comment type="similarity">
    <text evidence="1 5">Belongs to the RAP1 family.</text>
</comment>
<dbReference type="EMBL" id="JACAZI010000021">
    <property type="protein sequence ID" value="KAF7338044.1"/>
    <property type="molecule type" value="Genomic_DNA"/>
</dbReference>
<dbReference type="GO" id="GO:0031848">
    <property type="term" value="P:protection from non-homologous end joining at telomere"/>
    <property type="evidence" value="ECO:0007669"/>
    <property type="project" value="TreeGrafter"/>
</dbReference>
<feature type="region of interest" description="Disordered" evidence="6">
    <location>
        <begin position="404"/>
        <end position="445"/>
    </location>
</feature>
<organism evidence="7 8">
    <name type="scientific">Mycena venus</name>
    <dbReference type="NCBI Taxonomy" id="2733690"/>
    <lineage>
        <taxon>Eukaryota</taxon>
        <taxon>Fungi</taxon>
        <taxon>Dikarya</taxon>
        <taxon>Basidiomycota</taxon>
        <taxon>Agaricomycotina</taxon>
        <taxon>Agaricomycetes</taxon>
        <taxon>Agaricomycetidae</taxon>
        <taxon>Agaricales</taxon>
        <taxon>Marasmiineae</taxon>
        <taxon>Mycenaceae</taxon>
        <taxon>Mycena</taxon>
    </lineage>
</organism>
<evidence type="ECO:0000256" key="6">
    <source>
        <dbReference type="SAM" id="MobiDB-lite"/>
    </source>
</evidence>
<protein>
    <recommendedName>
        <fullName evidence="5">DNA-binding protein RAP1</fullName>
    </recommendedName>
</protein>
<comment type="subunit">
    <text evidence="5">Homodimer.</text>
</comment>
<evidence type="ECO:0000256" key="2">
    <source>
        <dbReference type="ARBA" id="ARBA00022454"/>
    </source>
</evidence>
<dbReference type="Proteomes" id="UP000620124">
    <property type="component" value="Unassembled WGS sequence"/>
</dbReference>
<evidence type="ECO:0000313" key="7">
    <source>
        <dbReference type="EMBL" id="KAF7338044.1"/>
    </source>
</evidence>
<gene>
    <name evidence="7" type="ORF">MVEN_02028400</name>
</gene>
<dbReference type="AlphaFoldDB" id="A0A8H6XCN7"/>
<dbReference type="CDD" id="cd11655">
    <property type="entry name" value="rap1_myb-like"/>
    <property type="match status" value="1"/>
</dbReference>
<comment type="caution">
    <text evidence="7">The sequence shown here is derived from an EMBL/GenBank/DDBJ whole genome shotgun (WGS) entry which is preliminary data.</text>
</comment>
<evidence type="ECO:0000256" key="5">
    <source>
        <dbReference type="RuleBase" id="RU367107"/>
    </source>
</evidence>
<sequence length="519" mass="58086">MEDEEEVVVVDDKLFVEENGAPTRFFLHPSIKQAGARLALESKIEQYGGAISPTDAGSNVILVNPKQPSGDPDKIRRAYKTHSDPELHGVYVEAMAWVNNMVKTGRVMHHFIQKGMGGAIRGDRERTAFTEEDDYRLARYLAVLIPDKSDGGRLGTNVYRSLMENHETLPDEYYWVLNHTWQSWRERYKKNQGWFDERIAELAAQIKPAQHQKYELSRKATRILSSPPHSDGAQDVSTASKGKEKALPEDDDDDYHSDNSLFDGHPLSGLLLRLQIHLELPRNLKLSWNLLDGNSQLAVNEYPPRVLLIHDPPLRRDKLPARDLEPYVADINAVTRKNRPKGKKKALESLEEERRVEGERDNISQGTREPEGAAETQEVEDFLMAANEQSGASDGGNIIEDVDVDVDVDRMPPPRSTVRPALRQRQSPPRNRRQPDGSCASSPTGLLACAIGTRSPKRPGGTTAEQPGAGEFADLASPIPGHFFSLCAELSARRHFWRITSWQLCPSSSPLGRSFESAL</sequence>